<dbReference type="RefSeq" id="WP_038278321.1">
    <property type="nucleotide sequence ID" value="NZ_JPME01000006.1"/>
</dbReference>
<sequence length="152" mass="18238">MGKNYFTEKQQEQLRNNPYIERVSEKAITYTTEFRKKFATEYEDGRLPSIILRDMGIDPQLLGNRRIDTITRRIKKFSLRAEGFEDTRKNNSGRPSTKQLSEQERIAYLEHQVKYLKQENEFLKKINFLDKQAEWVEKRKQLQKKNSDSSKK</sequence>
<dbReference type="SUPFAM" id="SSF46689">
    <property type="entry name" value="Homeodomain-like"/>
    <property type="match status" value="1"/>
</dbReference>
<comment type="caution">
    <text evidence="1">The sequence shown here is derived from an EMBL/GenBank/DDBJ whole genome shotgun (WGS) entry which is preliminary data.</text>
</comment>
<accession>A0A084JQT7</accession>
<dbReference type="InterPro" id="IPR009057">
    <property type="entry name" value="Homeodomain-like_sf"/>
</dbReference>
<gene>
    <name evidence="1" type="ORF">IO98_04590</name>
</gene>
<evidence type="ECO:0000313" key="1">
    <source>
        <dbReference type="EMBL" id="KEZ91321.1"/>
    </source>
</evidence>
<name>A0A084JQT7_9FIRM</name>
<dbReference type="OrthoDB" id="1652943at2"/>
<dbReference type="Pfam" id="PF20310">
    <property type="entry name" value="HTH_Tnp_2"/>
    <property type="match status" value="1"/>
</dbReference>
<keyword evidence="2" id="KW-1185">Reference proteome</keyword>
<dbReference type="AlphaFoldDB" id="A0A084JQT7"/>
<dbReference type="EMBL" id="JPME01000006">
    <property type="protein sequence ID" value="KEZ91321.1"/>
    <property type="molecule type" value="Genomic_DNA"/>
</dbReference>
<reference evidence="1 2" key="1">
    <citation type="submission" date="2014-07" db="EMBL/GenBank/DDBJ databases">
        <title>Draft genome of Clostridium celerecrescens 152B isolated from sediments associated with methane hydrate from Krishna Godavari basin.</title>
        <authorList>
            <person name="Honkalas V.S."/>
            <person name="Dabir A.P."/>
            <person name="Arora P."/>
            <person name="Dhakephalkar P.K."/>
        </authorList>
    </citation>
    <scope>NUCLEOTIDE SEQUENCE [LARGE SCALE GENOMIC DNA]</scope>
    <source>
        <strain evidence="1 2">152B</strain>
    </source>
</reference>
<dbReference type="STRING" id="29354.IO98_04590"/>
<dbReference type="Proteomes" id="UP000028525">
    <property type="component" value="Unassembled WGS sequence"/>
</dbReference>
<dbReference type="InterPro" id="IPR046929">
    <property type="entry name" value="HTH_Tnp"/>
</dbReference>
<protein>
    <submittedName>
        <fullName evidence="1">Transposase</fullName>
    </submittedName>
</protein>
<evidence type="ECO:0000313" key="2">
    <source>
        <dbReference type="Proteomes" id="UP000028525"/>
    </source>
</evidence>
<organism evidence="1 2">
    <name type="scientific">Lacrimispora celerecrescens</name>
    <dbReference type="NCBI Taxonomy" id="29354"/>
    <lineage>
        <taxon>Bacteria</taxon>
        <taxon>Bacillati</taxon>
        <taxon>Bacillota</taxon>
        <taxon>Clostridia</taxon>
        <taxon>Lachnospirales</taxon>
        <taxon>Lachnospiraceae</taxon>
        <taxon>Lacrimispora</taxon>
    </lineage>
</organism>
<proteinExistence type="predicted"/>